<keyword evidence="2" id="KW-1185">Reference proteome</keyword>
<dbReference type="Gene3D" id="2.60.120.260">
    <property type="entry name" value="Galactose-binding domain-like"/>
    <property type="match status" value="1"/>
</dbReference>
<dbReference type="Gene3D" id="2.60.40.2700">
    <property type="match status" value="1"/>
</dbReference>
<dbReference type="EMBL" id="CP040818">
    <property type="protein sequence ID" value="QDL91285.1"/>
    <property type="molecule type" value="Genomic_DNA"/>
</dbReference>
<gene>
    <name evidence="1" type="ORF">FDP22_05495</name>
</gene>
<dbReference type="KEGG" id="ppru:FDP22_05495"/>
<dbReference type="AlphaFoldDB" id="A0A5B8FSD1"/>
<reference evidence="1 2" key="1">
    <citation type="submission" date="2019-06" db="EMBL/GenBank/DDBJ databases">
        <title>Genome sequence of Rhodobacteraceae bacterium D4M1.</title>
        <authorList>
            <person name="Cao J."/>
        </authorList>
    </citation>
    <scope>NUCLEOTIDE SEQUENCE [LARGE SCALE GENOMIC DNA]</scope>
    <source>
        <strain evidence="1 2">D4M1</strain>
    </source>
</reference>
<evidence type="ECO:0000313" key="2">
    <source>
        <dbReference type="Proteomes" id="UP000305888"/>
    </source>
</evidence>
<proteinExistence type="predicted"/>
<dbReference type="Proteomes" id="UP000305888">
    <property type="component" value="Chromosome"/>
</dbReference>
<dbReference type="Gene3D" id="2.60.40.10">
    <property type="entry name" value="Immunoglobulins"/>
    <property type="match status" value="1"/>
</dbReference>
<organism evidence="1 2">
    <name type="scientific">Paroceanicella profunda</name>
    <dbReference type="NCBI Taxonomy" id="2579971"/>
    <lineage>
        <taxon>Bacteria</taxon>
        <taxon>Pseudomonadati</taxon>
        <taxon>Pseudomonadota</taxon>
        <taxon>Alphaproteobacteria</taxon>
        <taxon>Rhodobacterales</taxon>
        <taxon>Paracoccaceae</taxon>
        <taxon>Paroceanicella</taxon>
    </lineage>
</organism>
<name>A0A5B8FSD1_9RHOB</name>
<dbReference type="InterPro" id="IPR013783">
    <property type="entry name" value="Ig-like_fold"/>
</dbReference>
<accession>A0A5B8FSD1</accession>
<dbReference type="Pfam" id="PF05345">
    <property type="entry name" value="He_PIG"/>
    <property type="match status" value="1"/>
</dbReference>
<evidence type="ECO:0008006" key="3">
    <source>
        <dbReference type="Google" id="ProtNLM"/>
    </source>
</evidence>
<dbReference type="RefSeq" id="WP_138575683.1">
    <property type="nucleotide sequence ID" value="NZ_CP040818.1"/>
</dbReference>
<sequence>MISIGLDPLALAVIYGNREPPLPPVNTSAPTIAGTPQVGASLTGTTGSWDNITDQNLFWSWQLNAADIPAQNGTGAVVEPLLLTDSHLLGAVRLRVTATTGGGRVSQYSGALTVVHVPPVALGGTPVIAFRIDDPGLTQSVVSGFTGAGLSYALAPGSAALPAGLSLSASGAITGTATGPSGDTTITVRASNTGGFADRSWIVRIATPAFSADYETGSYSAIGIPSADFDDLHAFTRASEASYTDAGGLIAFAGPNEPRLQHTAAGAPLGLLIEPPSTNIFLQSEDFTDAGLYTNKITVTANAVAAPDGTITAELLESTGANGELYRQMPCIAGVEYRFSLWLRCPSGTVDLHIRLRTADGTLFAGNLLTVTTSWQRFEVSKVVPDGETALRACLGGASSFTSGEAVYIWGAQVEEAGTAAGTYVRSGATAGMRATETISLDVLDPGIHDITTIDTDSTRRTQFGVVVTGSYWPSDVVMPRRIYGYPSAFEGLTLPNGSFLQTESGLALTLETRS</sequence>
<evidence type="ECO:0000313" key="1">
    <source>
        <dbReference type="EMBL" id="QDL91285.1"/>
    </source>
</evidence>
<dbReference type="OrthoDB" id="7876379at2"/>
<protein>
    <recommendedName>
        <fullName evidence="3">CBM-cenC domain-containing protein</fullName>
    </recommendedName>
</protein>